<accession>A0A4R9KB41</accession>
<dbReference type="Proteomes" id="UP000297693">
    <property type="component" value="Unassembled WGS sequence"/>
</dbReference>
<reference evidence="1" key="1">
    <citation type="journal article" date="2019" name="PLoS Negl. Trop. Dis.">
        <title>Revisiting the worldwide diversity of Leptospira species in the environment.</title>
        <authorList>
            <person name="Vincent A.T."/>
            <person name="Schiettekatte O."/>
            <person name="Bourhy P."/>
            <person name="Veyrier F.J."/>
            <person name="Picardeau M."/>
        </authorList>
    </citation>
    <scope>NUCLEOTIDE SEQUENCE [LARGE SCALE GENOMIC DNA]</scope>
    <source>
        <strain evidence="1">201702476</strain>
    </source>
</reference>
<dbReference type="EMBL" id="RQGD01000002">
    <property type="protein sequence ID" value="TGL63948.1"/>
    <property type="molecule type" value="Genomic_DNA"/>
</dbReference>
<gene>
    <name evidence="1" type="ORF">EHQ58_00870</name>
</gene>
<keyword evidence="2" id="KW-1185">Reference proteome</keyword>
<proteinExistence type="predicted"/>
<comment type="caution">
    <text evidence="1">The sequence shown here is derived from an EMBL/GenBank/DDBJ whole genome shotgun (WGS) entry which is preliminary data.</text>
</comment>
<protein>
    <submittedName>
        <fullName evidence="1">Uncharacterized protein</fullName>
    </submittedName>
</protein>
<organism evidence="1 2">
    <name type="scientific">Leptospira ognonensis</name>
    <dbReference type="NCBI Taxonomy" id="2484945"/>
    <lineage>
        <taxon>Bacteria</taxon>
        <taxon>Pseudomonadati</taxon>
        <taxon>Spirochaetota</taxon>
        <taxon>Spirochaetia</taxon>
        <taxon>Leptospirales</taxon>
        <taxon>Leptospiraceae</taxon>
        <taxon>Leptospira</taxon>
    </lineage>
</organism>
<sequence length="230" mass="26676">MELIKSVDLETIESVLTDPAFKEDIAHNLQSWREDYSVTDEDYKETKAWIEKIISDFLELARDLEVDSELSVTLFTKYIELKCFWKQLNTQIQYQNFKTGSANTVLIGKASLTTFFLIAIEPLISETDLMEIQEFLTKPIKEFIRIESSIDLSLESDELALMEAQLDTLYADKEYLQKHMGMTNSDEIVEAFANLEAQIRDIRDEFSDSVMLDNRISFIGRRKISIQKSI</sequence>
<dbReference type="RefSeq" id="WP_135621445.1">
    <property type="nucleotide sequence ID" value="NZ_RQGD01000002.1"/>
</dbReference>
<dbReference type="AlphaFoldDB" id="A0A4R9KB41"/>
<evidence type="ECO:0000313" key="2">
    <source>
        <dbReference type="Proteomes" id="UP000297693"/>
    </source>
</evidence>
<evidence type="ECO:0000313" key="1">
    <source>
        <dbReference type="EMBL" id="TGL63948.1"/>
    </source>
</evidence>
<name>A0A4R9KB41_9LEPT</name>
<dbReference type="OrthoDB" id="328794at2"/>